<feature type="compositionally biased region" description="Low complexity" evidence="1">
    <location>
        <begin position="208"/>
        <end position="219"/>
    </location>
</feature>
<accession>A0A223RRE7</accession>
<dbReference type="RefSeq" id="WP_052427971.1">
    <property type="nucleotide sequence ID" value="NZ_CP022752.1"/>
</dbReference>
<evidence type="ECO:0000256" key="1">
    <source>
        <dbReference type="SAM" id="MobiDB-lite"/>
    </source>
</evidence>
<protein>
    <submittedName>
        <fullName evidence="2">Uncharacterized protein</fullName>
    </submittedName>
</protein>
<sequence length="231" mass="24427">MPKIREEPFRYIDDSGEYNVFVPEMRENSGGPSWTNGTPDGSSVSLADFFVAKPGDSAATINAALDQGKNLLFTPVAYHLDEAIDVSDPNRVVLALGLVTLVPENGNAAIRVGDVDGVKLAGLLIDAGARNSAELVEIGPEGSNADHADTPTSLQDVFFRVGGAHVGRAYVSLDVNSSDVTADHLWLWRADHGSGSAPSRTSSTTGQPRSTPTTRPATRGAIPDDRSTSRR</sequence>
<organism evidence="2 3">
    <name type="scientific">Actinopolyspora erythraea</name>
    <dbReference type="NCBI Taxonomy" id="414996"/>
    <lineage>
        <taxon>Bacteria</taxon>
        <taxon>Bacillati</taxon>
        <taxon>Actinomycetota</taxon>
        <taxon>Actinomycetes</taxon>
        <taxon>Actinopolysporales</taxon>
        <taxon>Actinopolysporaceae</taxon>
        <taxon>Actinopolyspora</taxon>
    </lineage>
</organism>
<dbReference type="AlphaFoldDB" id="A0A223RRE7"/>
<feature type="compositionally biased region" description="Basic and acidic residues" evidence="1">
    <location>
        <begin position="222"/>
        <end position="231"/>
    </location>
</feature>
<evidence type="ECO:0000313" key="2">
    <source>
        <dbReference type="EMBL" id="ASU78441.1"/>
    </source>
</evidence>
<dbReference type="OrthoDB" id="2479530at2"/>
<name>A0A223RRE7_9ACTN</name>
<gene>
    <name evidence="2" type="ORF">CDG81_09295</name>
</gene>
<dbReference type="Proteomes" id="UP000215043">
    <property type="component" value="Chromosome"/>
</dbReference>
<dbReference type="EMBL" id="CP022752">
    <property type="protein sequence ID" value="ASU78441.1"/>
    <property type="molecule type" value="Genomic_DNA"/>
</dbReference>
<feature type="region of interest" description="Disordered" evidence="1">
    <location>
        <begin position="193"/>
        <end position="231"/>
    </location>
</feature>
<dbReference type="KEGG" id="aey:CDG81_09295"/>
<evidence type="ECO:0000313" key="3">
    <source>
        <dbReference type="Proteomes" id="UP000215043"/>
    </source>
</evidence>
<proteinExistence type="predicted"/>
<reference evidence="2 3" key="1">
    <citation type="submission" date="2017-08" db="EMBL/GenBank/DDBJ databases">
        <title>The complete genome sequence of moderately halophilic actinomycete Actinopolyspora erythraea YIM 90600, the producer of novel erythromycin, novel actinopolysporins A-C and tubercidin.</title>
        <authorList>
            <person name="Yin M."/>
            <person name="Tang S."/>
        </authorList>
    </citation>
    <scope>NUCLEOTIDE SEQUENCE [LARGE SCALE GENOMIC DNA]</scope>
    <source>
        <strain evidence="2 3">YIM 90600</strain>
    </source>
</reference>
<feature type="compositionally biased region" description="Polar residues" evidence="1">
    <location>
        <begin position="196"/>
        <end position="207"/>
    </location>
</feature>